<dbReference type="RefSeq" id="WP_303308119.1">
    <property type="nucleotide sequence ID" value="NZ_JAODOP010000004.1"/>
</dbReference>
<gene>
    <name evidence="1" type="ORF">N1F79_22145</name>
</gene>
<evidence type="ECO:0000313" key="2">
    <source>
        <dbReference type="Proteomes" id="UP001337305"/>
    </source>
</evidence>
<dbReference type="InterPro" id="IPR009061">
    <property type="entry name" value="DNA-bd_dom_put_sf"/>
</dbReference>
<comment type="caution">
    <text evidence="1">The sequence shown here is derived from an EMBL/GenBank/DDBJ whole genome shotgun (WGS) entry which is preliminary data.</text>
</comment>
<dbReference type="EMBL" id="JAODOP010000004">
    <property type="protein sequence ID" value="MEF3835842.1"/>
    <property type="molecule type" value="Genomic_DNA"/>
</dbReference>
<dbReference type="SUPFAM" id="SSF46955">
    <property type="entry name" value="Putative DNA-binding domain"/>
    <property type="match status" value="1"/>
</dbReference>
<keyword evidence="2" id="KW-1185">Reference proteome</keyword>
<sequence length="98" mass="11265">MLTNKSEILIPSVKAIKNLLEPILLKLDHIDSVIKRTPLNPKSRKYYRNSDLKNIFGLSSNTIIKYRETGVLPYTKLGEVYLYEVKVIDSILKENSSK</sequence>
<accession>A0ABU7Y0V9</accession>
<dbReference type="Proteomes" id="UP001337305">
    <property type="component" value="Unassembled WGS sequence"/>
</dbReference>
<organism evidence="1 2">
    <name type="scientific">Flavivirga spongiicola</name>
    <dbReference type="NCBI Taxonomy" id="421621"/>
    <lineage>
        <taxon>Bacteria</taxon>
        <taxon>Pseudomonadati</taxon>
        <taxon>Bacteroidota</taxon>
        <taxon>Flavobacteriia</taxon>
        <taxon>Flavobacteriales</taxon>
        <taxon>Flavobacteriaceae</taxon>
        <taxon>Flavivirga</taxon>
    </lineage>
</organism>
<reference evidence="1 2" key="1">
    <citation type="submission" date="2022-09" db="EMBL/GenBank/DDBJ databases">
        <title>Genome sequencing of Flavivirga sp. MEBiC05379.</title>
        <authorList>
            <person name="Oh H.-M."/>
            <person name="Kwon K.K."/>
            <person name="Park M.J."/>
            <person name="Yang S.-H."/>
        </authorList>
    </citation>
    <scope>NUCLEOTIDE SEQUENCE [LARGE SCALE GENOMIC DNA]</scope>
    <source>
        <strain evidence="1 2">MEBiC05379</strain>
    </source>
</reference>
<protein>
    <submittedName>
        <fullName evidence="1">Helix-turn-helix domain-containing protein</fullName>
    </submittedName>
</protein>
<evidence type="ECO:0000313" key="1">
    <source>
        <dbReference type="EMBL" id="MEF3835842.1"/>
    </source>
</evidence>
<proteinExistence type="predicted"/>
<name>A0ABU7Y0V9_9FLAO</name>